<sequence>MHISSKVGDNIEKSKKIYQQYKLYLRLVNCTIKGWDIDLHTEVLN</sequence>
<reference evidence="2" key="1">
    <citation type="submission" date="2013-10" db="EMBL/GenBank/DDBJ databases">
        <title>Genome sequencing of Onchocerca volvulus.</title>
        <authorList>
            <person name="Cotton J."/>
            <person name="Tsai J."/>
            <person name="Stanley E."/>
            <person name="Tracey A."/>
            <person name="Holroyd N."/>
            <person name="Lustigman S."/>
            <person name="Berriman M."/>
        </authorList>
    </citation>
    <scope>NUCLEOTIDE SEQUENCE</scope>
</reference>
<dbReference type="AlphaFoldDB" id="A0A8R1TPN5"/>
<evidence type="ECO:0000313" key="2">
    <source>
        <dbReference type="Proteomes" id="UP000024404"/>
    </source>
</evidence>
<accession>A0A8R1TPN5</accession>
<name>A0A8R1TPN5_ONCVO</name>
<keyword evidence="2" id="KW-1185">Reference proteome</keyword>
<dbReference type="EMBL" id="CMVM020000060">
    <property type="status" value="NOT_ANNOTATED_CDS"/>
    <property type="molecule type" value="Genomic_DNA"/>
</dbReference>
<dbReference type="Proteomes" id="UP000024404">
    <property type="component" value="Unassembled WGS sequence"/>
</dbReference>
<organism evidence="1 2">
    <name type="scientific">Onchocerca volvulus</name>
    <dbReference type="NCBI Taxonomy" id="6282"/>
    <lineage>
        <taxon>Eukaryota</taxon>
        <taxon>Metazoa</taxon>
        <taxon>Ecdysozoa</taxon>
        <taxon>Nematoda</taxon>
        <taxon>Chromadorea</taxon>
        <taxon>Rhabditida</taxon>
        <taxon>Spirurina</taxon>
        <taxon>Spiruromorpha</taxon>
        <taxon>Filarioidea</taxon>
        <taxon>Onchocercidae</taxon>
        <taxon>Onchocerca</taxon>
    </lineage>
</organism>
<protein>
    <submittedName>
        <fullName evidence="1">Uncharacterized protein</fullName>
    </submittedName>
</protein>
<reference evidence="1" key="2">
    <citation type="submission" date="2022-06" db="UniProtKB">
        <authorList>
            <consortium name="EnsemblMetazoa"/>
        </authorList>
    </citation>
    <scope>IDENTIFICATION</scope>
</reference>
<dbReference type="EnsemblMetazoa" id="OVOC1951.1">
    <property type="protein sequence ID" value="OVOC1951.1"/>
    <property type="gene ID" value="WBGene00238760"/>
</dbReference>
<proteinExistence type="predicted"/>
<evidence type="ECO:0000313" key="1">
    <source>
        <dbReference type="EnsemblMetazoa" id="OVOC1951.1"/>
    </source>
</evidence>